<name>A0A8S1XPW8_PAROT</name>
<accession>A0A8S1XPW8</accession>
<organism evidence="1 2">
    <name type="scientific">Paramecium octaurelia</name>
    <dbReference type="NCBI Taxonomy" id="43137"/>
    <lineage>
        <taxon>Eukaryota</taxon>
        <taxon>Sar</taxon>
        <taxon>Alveolata</taxon>
        <taxon>Ciliophora</taxon>
        <taxon>Intramacronucleata</taxon>
        <taxon>Oligohymenophorea</taxon>
        <taxon>Peniculida</taxon>
        <taxon>Parameciidae</taxon>
        <taxon>Paramecium</taxon>
    </lineage>
</organism>
<comment type="caution">
    <text evidence="1">The sequence shown here is derived from an EMBL/GenBank/DDBJ whole genome shotgun (WGS) entry which is preliminary data.</text>
</comment>
<proteinExistence type="predicted"/>
<dbReference type="EMBL" id="CAJJDP010000127">
    <property type="protein sequence ID" value="CAD8202562.1"/>
    <property type="molecule type" value="Genomic_DNA"/>
</dbReference>
<evidence type="ECO:0000313" key="1">
    <source>
        <dbReference type="EMBL" id="CAD8202562.1"/>
    </source>
</evidence>
<gene>
    <name evidence="1" type="ORF">POCTA_138.1.T1270139</name>
</gene>
<protein>
    <submittedName>
        <fullName evidence="1">Uncharacterized protein</fullName>
    </submittedName>
</protein>
<evidence type="ECO:0000313" key="2">
    <source>
        <dbReference type="Proteomes" id="UP000683925"/>
    </source>
</evidence>
<reference evidence="1" key="1">
    <citation type="submission" date="2021-01" db="EMBL/GenBank/DDBJ databases">
        <authorList>
            <consortium name="Genoscope - CEA"/>
            <person name="William W."/>
        </authorList>
    </citation>
    <scope>NUCLEOTIDE SEQUENCE</scope>
</reference>
<sequence>MMKSLQTLPSLYNKIIQSLSDRKFRSCCLDLRIRIQQ</sequence>
<dbReference type="AlphaFoldDB" id="A0A8S1XPW8"/>
<dbReference type="Proteomes" id="UP000683925">
    <property type="component" value="Unassembled WGS sequence"/>
</dbReference>
<keyword evidence="2" id="KW-1185">Reference proteome</keyword>